<dbReference type="Proteomes" id="UP000026960">
    <property type="component" value="Chromosome 5"/>
</dbReference>
<reference evidence="2" key="1">
    <citation type="journal article" date="2009" name="Rice">
        <title>De Novo Next Generation Sequencing of Plant Genomes.</title>
        <authorList>
            <person name="Rounsley S."/>
            <person name="Marri P.R."/>
            <person name="Yu Y."/>
            <person name="He R."/>
            <person name="Sisneros N."/>
            <person name="Goicoechea J.L."/>
            <person name="Lee S.J."/>
            <person name="Angelova A."/>
            <person name="Kudrna D."/>
            <person name="Luo M."/>
            <person name="Affourtit J."/>
            <person name="Desany B."/>
            <person name="Knight J."/>
            <person name="Niazi F."/>
            <person name="Egholm M."/>
            <person name="Wing R.A."/>
        </authorList>
    </citation>
    <scope>NUCLEOTIDE SEQUENCE [LARGE SCALE GENOMIC DNA]</scope>
    <source>
        <strain evidence="2">cv. IRGC 105608</strain>
    </source>
</reference>
<dbReference type="HOGENOM" id="CLU_2562396_0_0_1"/>
<organism evidence="2">
    <name type="scientific">Oryza barthii</name>
    <dbReference type="NCBI Taxonomy" id="65489"/>
    <lineage>
        <taxon>Eukaryota</taxon>
        <taxon>Viridiplantae</taxon>
        <taxon>Streptophyta</taxon>
        <taxon>Embryophyta</taxon>
        <taxon>Tracheophyta</taxon>
        <taxon>Spermatophyta</taxon>
        <taxon>Magnoliopsida</taxon>
        <taxon>Liliopsida</taxon>
        <taxon>Poales</taxon>
        <taxon>Poaceae</taxon>
        <taxon>BOP clade</taxon>
        <taxon>Oryzoideae</taxon>
        <taxon>Oryzeae</taxon>
        <taxon>Oryzinae</taxon>
        <taxon>Oryza</taxon>
    </lineage>
</organism>
<reference evidence="2" key="2">
    <citation type="submission" date="2015-03" db="UniProtKB">
        <authorList>
            <consortium name="EnsemblPlants"/>
        </authorList>
    </citation>
    <scope>IDENTIFICATION</scope>
</reference>
<dbReference type="EnsemblPlants" id="OBART05G00100.1">
    <property type="protein sequence ID" value="OBART05G00100.1"/>
    <property type="gene ID" value="OBART05G00100"/>
</dbReference>
<feature type="compositionally biased region" description="Polar residues" evidence="1">
    <location>
        <begin position="19"/>
        <end position="28"/>
    </location>
</feature>
<evidence type="ECO:0000256" key="1">
    <source>
        <dbReference type="SAM" id="MobiDB-lite"/>
    </source>
</evidence>
<feature type="region of interest" description="Disordered" evidence="1">
    <location>
        <begin position="1"/>
        <end position="36"/>
    </location>
</feature>
<protein>
    <submittedName>
        <fullName evidence="2">Uncharacterized protein</fullName>
    </submittedName>
</protein>
<evidence type="ECO:0000313" key="3">
    <source>
        <dbReference type="Proteomes" id="UP000026960"/>
    </source>
</evidence>
<evidence type="ECO:0000313" key="2">
    <source>
        <dbReference type="EnsemblPlants" id="OBART05G00100.1"/>
    </source>
</evidence>
<dbReference type="PaxDb" id="65489-OBART05G00100.1"/>
<keyword evidence="3" id="KW-1185">Reference proteome</keyword>
<dbReference type="AlphaFoldDB" id="A0A0D3G270"/>
<name>A0A0D3G270_9ORYZ</name>
<accession>A0A0D3G270</accession>
<sequence>MVAEEKRKHSRRSLVGPPHTNTGRTDNNPPHRLRGGPLPVFLAIKEARINSTSSRVTSLIAPSARDGWVEVKEAVLEDGKEK</sequence>
<dbReference type="Gramene" id="OBART05G00100.1">
    <property type="protein sequence ID" value="OBART05G00100.1"/>
    <property type="gene ID" value="OBART05G00100"/>
</dbReference>
<proteinExistence type="predicted"/>